<comment type="caution">
    <text evidence="2">The sequence shown here is derived from an EMBL/GenBank/DDBJ whole genome shotgun (WGS) entry which is preliminary data.</text>
</comment>
<keyword evidence="1" id="KW-1133">Transmembrane helix</keyword>
<proteinExistence type="predicted"/>
<protein>
    <submittedName>
        <fullName evidence="2">Uncharacterized protein</fullName>
    </submittedName>
</protein>
<keyword evidence="3" id="KW-1185">Reference proteome</keyword>
<gene>
    <name evidence="2" type="ORF">J2S07_001369</name>
</gene>
<accession>A0ABT9V287</accession>
<evidence type="ECO:0000313" key="3">
    <source>
        <dbReference type="Proteomes" id="UP001231362"/>
    </source>
</evidence>
<dbReference type="EMBL" id="JAUSTU010000005">
    <property type="protein sequence ID" value="MDQ0155065.1"/>
    <property type="molecule type" value="Genomic_DNA"/>
</dbReference>
<sequence>MWLWVWFVILPFLILAILEEMIEFFVQRYMLGPAEWEGKLKDIFARSYSGLKKKLRLKQSE</sequence>
<evidence type="ECO:0000313" key="2">
    <source>
        <dbReference type="EMBL" id="MDQ0155065.1"/>
    </source>
</evidence>
<keyword evidence="1" id="KW-0472">Membrane</keyword>
<dbReference type="Proteomes" id="UP001231362">
    <property type="component" value="Unassembled WGS sequence"/>
</dbReference>
<keyword evidence="1" id="KW-0812">Transmembrane</keyword>
<evidence type="ECO:0000256" key="1">
    <source>
        <dbReference type="SAM" id="Phobius"/>
    </source>
</evidence>
<name>A0ABT9V287_9BACL</name>
<reference evidence="2 3" key="1">
    <citation type="submission" date="2023-07" db="EMBL/GenBank/DDBJ databases">
        <title>Genomic Encyclopedia of Type Strains, Phase IV (KMG-IV): sequencing the most valuable type-strain genomes for metagenomic binning, comparative biology and taxonomic classification.</title>
        <authorList>
            <person name="Goeker M."/>
        </authorList>
    </citation>
    <scope>NUCLEOTIDE SEQUENCE [LARGE SCALE GENOMIC DNA]</scope>
    <source>
        <strain evidence="2 3">DSM 23948</strain>
    </source>
</reference>
<feature type="transmembrane region" description="Helical" evidence="1">
    <location>
        <begin position="6"/>
        <end position="26"/>
    </location>
</feature>
<organism evidence="2 3">
    <name type="scientific">Anoxybacillus andreesenii</name>
    <dbReference type="NCBI Taxonomy" id="1325932"/>
    <lineage>
        <taxon>Bacteria</taxon>
        <taxon>Bacillati</taxon>
        <taxon>Bacillota</taxon>
        <taxon>Bacilli</taxon>
        <taxon>Bacillales</taxon>
        <taxon>Anoxybacillaceae</taxon>
        <taxon>Anoxybacillus</taxon>
    </lineage>
</organism>